<protein>
    <recommendedName>
        <fullName evidence="9">Polygalacturonase</fullName>
    </recommendedName>
</protein>
<dbReference type="PANTHER" id="PTHR31339:SF9">
    <property type="entry name" value="PLASMIN AND FIBRONECTIN-BINDING PROTEIN A"/>
    <property type="match status" value="1"/>
</dbReference>
<feature type="signal peptide" evidence="6">
    <location>
        <begin position="1"/>
        <end position="17"/>
    </location>
</feature>
<dbReference type="AlphaFoldDB" id="A0A9W7GPL7"/>
<dbReference type="InterPro" id="IPR011050">
    <property type="entry name" value="Pectin_lyase_fold/virulence"/>
</dbReference>
<dbReference type="SMART" id="SM00710">
    <property type="entry name" value="PbH1"/>
    <property type="match status" value="5"/>
</dbReference>
<dbReference type="InterPro" id="IPR000743">
    <property type="entry name" value="Glyco_hydro_28"/>
</dbReference>
<keyword evidence="6" id="KW-0732">Signal</keyword>
<sequence length="436" mass="47288">MKALIFLFAVICRNTLAGSVEIATQQTCEVTTSLAQAVGQCCQFQGGGTVVLPEGLRVVDEPPLEVCSDLTIIIDGYLKFSNNESLFPLLPPLPSYGIGRDIPSNFTFHPLIRGEGVKSVVFKGMGTVDGSGLQWWVKHFAGNMSVSRPPLMEFLYSDGVSIEDLTIKDSPFWTIHPYASSNIRINNITVQNPPVAPNTDGIDVDSCTNVTITNSQFYVGDDGISIKSGLNGAGRDFDMPSSNIHIENITVHPLIDNLSTNGISIGSEMSGGVRNVTVRNIDIRGCEAGIYVKSMMGRGGIVQDIDIRNVTMSRVLQGIRLSMNYMYRRRGRNLRGRGEGGEGGEGGAHDDGVADEEMRKDDDGSAIPHFRNISFKDVRGEALEAGFFLGLKESVITEIKLENVNLKSKLGWNCAFASGTYSDVSPDIGRCLKYGD</sequence>
<organism evidence="7 8">
    <name type="scientific">Triparma columacea</name>
    <dbReference type="NCBI Taxonomy" id="722753"/>
    <lineage>
        <taxon>Eukaryota</taxon>
        <taxon>Sar</taxon>
        <taxon>Stramenopiles</taxon>
        <taxon>Ochrophyta</taxon>
        <taxon>Bolidophyceae</taxon>
        <taxon>Parmales</taxon>
        <taxon>Triparmaceae</taxon>
        <taxon>Triparma</taxon>
    </lineage>
</organism>
<evidence type="ECO:0000256" key="5">
    <source>
        <dbReference type="SAM" id="MobiDB-lite"/>
    </source>
</evidence>
<comment type="caution">
    <text evidence="7">The sequence shown here is derived from an EMBL/GenBank/DDBJ whole genome shotgun (WGS) entry which is preliminary data.</text>
</comment>
<dbReference type="InterPro" id="IPR012334">
    <property type="entry name" value="Pectin_lyas_fold"/>
</dbReference>
<dbReference type="InterPro" id="IPR051801">
    <property type="entry name" value="GH28_Enzymes"/>
</dbReference>
<evidence type="ECO:0000313" key="8">
    <source>
        <dbReference type="Proteomes" id="UP001165065"/>
    </source>
</evidence>
<dbReference type="GO" id="GO:0005975">
    <property type="term" value="P:carbohydrate metabolic process"/>
    <property type="evidence" value="ECO:0007669"/>
    <property type="project" value="InterPro"/>
</dbReference>
<evidence type="ECO:0000313" key="7">
    <source>
        <dbReference type="EMBL" id="GMI47850.1"/>
    </source>
</evidence>
<dbReference type="OrthoDB" id="38244at2759"/>
<reference evidence="8" key="1">
    <citation type="journal article" date="2023" name="Commun. Biol.">
        <title>Genome analysis of Parmales, the sister group of diatoms, reveals the evolutionary specialization of diatoms from phago-mixotrophs to photoautotrophs.</title>
        <authorList>
            <person name="Ban H."/>
            <person name="Sato S."/>
            <person name="Yoshikawa S."/>
            <person name="Yamada K."/>
            <person name="Nakamura Y."/>
            <person name="Ichinomiya M."/>
            <person name="Sato N."/>
            <person name="Blanc-Mathieu R."/>
            <person name="Endo H."/>
            <person name="Kuwata A."/>
            <person name="Ogata H."/>
        </authorList>
    </citation>
    <scope>NUCLEOTIDE SEQUENCE [LARGE SCALE GENOMIC DNA]</scope>
</reference>
<evidence type="ECO:0008006" key="9">
    <source>
        <dbReference type="Google" id="ProtNLM"/>
    </source>
</evidence>
<evidence type="ECO:0000256" key="6">
    <source>
        <dbReference type="SAM" id="SignalP"/>
    </source>
</evidence>
<dbReference type="GO" id="GO:0004650">
    <property type="term" value="F:polygalacturonase activity"/>
    <property type="evidence" value="ECO:0007669"/>
    <property type="project" value="InterPro"/>
</dbReference>
<evidence type="ECO:0000256" key="3">
    <source>
        <dbReference type="ARBA" id="ARBA00023295"/>
    </source>
</evidence>
<keyword evidence="3 4" id="KW-0326">Glycosidase</keyword>
<feature type="region of interest" description="Disordered" evidence="5">
    <location>
        <begin position="334"/>
        <end position="365"/>
    </location>
</feature>
<keyword evidence="2 4" id="KW-0378">Hydrolase</keyword>
<dbReference type="Gene3D" id="2.160.20.10">
    <property type="entry name" value="Single-stranded right-handed beta-helix, Pectin lyase-like"/>
    <property type="match status" value="1"/>
</dbReference>
<feature type="compositionally biased region" description="Basic and acidic residues" evidence="5">
    <location>
        <begin position="347"/>
        <end position="363"/>
    </location>
</feature>
<dbReference type="SUPFAM" id="SSF51126">
    <property type="entry name" value="Pectin lyase-like"/>
    <property type="match status" value="1"/>
</dbReference>
<name>A0A9W7GPL7_9STRA</name>
<accession>A0A9W7GPL7</accession>
<evidence type="ECO:0000256" key="4">
    <source>
        <dbReference type="RuleBase" id="RU361169"/>
    </source>
</evidence>
<gene>
    <name evidence="7" type="ORF">TrCOL_g5332</name>
</gene>
<evidence type="ECO:0000256" key="2">
    <source>
        <dbReference type="ARBA" id="ARBA00022801"/>
    </source>
</evidence>
<dbReference type="InterPro" id="IPR006626">
    <property type="entry name" value="PbH1"/>
</dbReference>
<keyword evidence="8" id="KW-1185">Reference proteome</keyword>
<feature type="chain" id="PRO_5040964173" description="Polygalacturonase" evidence="6">
    <location>
        <begin position="18"/>
        <end position="436"/>
    </location>
</feature>
<dbReference type="Pfam" id="PF00295">
    <property type="entry name" value="Glyco_hydro_28"/>
    <property type="match status" value="1"/>
</dbReference>
<dbReference type="PANTHER" id="PTHR31339">
    <property type="entry name" value="PECTIN LYASE-RELATED"/>
    <property type="match status" value="1"/>
</dbReference>
<dbReference type="Proteomes" id="UP001165065">
    <property type="component" value="Unassembled WGS sequence"/>
</dbReference>
<evidence type="ECO:0000256" key="1">
    <source>
        <dbReference type="ARBA" id="ARBA00008834"/>
    </source>
</evidence>
<comment type="similarity">
    <text evidence="1 4">Belongs to the glycosyl hydrolase 28 family.</text>
</comment>
<proteinExistence type="inferred from homology"/>
<dbReference type="EMBL" id="BRYA01000363">
    <property type="protein sequence ID" value="GMI47850.1"/>
    <property type="molecule type" value="Genomic_DNA"/>
</dbReference>